<accession>A0AAD7JKW6</accession>
<comment type="caution">
    <text evidence="1">The sequence shown here is derived from an EMBL/GenBank/DDBJ whole genome shotgun (WGS) entry which is preliminary data.</text>
</comment>
<protein>
    <recommendedName>
        <fullName evidence="3">F-box domain-containing protein</fullName>
    </recommendedName>
</protein>
<evidence type="ECO:0000313" key="2">
    <source>
        <dbReference type="Proteomes" id="UP001215598"/>
    </source>
</evidence>
<dbReference type="AlphaFoldDB" id="A0AAD7JKW6"/>
<evidence type="ECO:0000313" key="1">
    <source>
        <dbReference type="EMBL" id="KAJ7766680.1"/>
    </source>
</evidence>
<organism evidence="1 2">
    <name type="scientific">Mycena metata</name>
    <dbReference type="NCBI Taxonomy" id="1033252"/>
    <lineage>
        <taxon>Eukaryota</taxon>
        <taxon>Fungi</taxon>
        <taxon>Dikarya</taxon>
        <taxon>Basidiomycota</taxon>
        <taxon>Agaricomycotina</taxon>
        <taxon>Agaricomycetes</taxon>
        <taxon>Agaricomycetidae</taxon>
        <taxon>Agaricales</taxon>
        <taxon>Marasmiineae</taxon>
        <taxon>Mycenaceae</taxon>
        <taxon>Mycena</taxon>
    </lineage>
</organism>
<gene>
    <name evidence="1" type="ORF">B0H16DRAFT_370146</name>
</gene>
<keyword evidence="2" id="KW-1185">Reference proteome</keyword>
<proteinExistence type="predicted"/>
<reference evidence="1" key="1">
    <citation type="submission" date="2023-03" db="EMBL/GenBank/DDBJ databases">
        <title>Massive genome expansion in bonnet fungi (Mycena s.s.) driven by repeated elements and novel gene families across ecological guilds.</title>
        <authorList>
            <consortium name="Lawrence Berkeley National Laboratory"/>
            <person name="Harder C.B."/>
            <person name="Miyauchi S."/>
            <person name="Viragh M."/>
            <person name="Kuo A."/>
            <person name="Thoen E."/>
            <person name="Andreopoulos B."/>
            <person name="Lu D."/>
            <person name="Skrede I."/>
            <person name="Drula E."/>
            <person name="Henrissat B."/>
            <person name="Morin E."/>
            <person name="Kohler A."/>
            <person name="Barry K."/>
            <person name="LaButti K."/>
            <person name="Morin E."/>
            <person name="Salamov A."/>
            <person name="Lipzen A."/>
            <person name="Mereny Z."/>
            <person name="Hegedus B."/>
            <person name="Baldrian P."/>
            <person name="Stursova M."/>
            <person name="Weitz H."/>
            <person name="Taylor A."/>
            <person name="Grigoriev I.V."/>
            <person name="Nagy L.G."/>
            <person name="Martin F."/>
            <person name="Kauserud H."/>
        </authorList>
    </citation>
    <scope>NUCLEOTIDE SEQUENCE</scope>
    <source>
        <strain evidence="1">CBHHK182m</strain>
    </source>
</reference>
<dbReference type="Proteomes" id="UP001215598">
    <property type="component" value="Unassembled WGS sequence"/>
</dbReference>
<name>A0AAD7JKW6_9AGAR</name>
<dbReference type="EMBL" id="JARKIB010000023">
    <property type="protein sequence ID" value="KAJ7766680.1"/>
    <property type="molecule type" value="Genomic_DNA"/>
</dbReference>
<evidence type="ECO:0008006" key="3">
    <source>
        <dbReference type="Google" id="ProtNLM"/>
    </source>
</evidence>
<sequence>MPSTQLASFPPEILGEIFFASIPVIGNRDGLPAYFPFTLTHVCRHWRASALAFPKLWSFIDVEQTEENQEGDCPEHELMEEYLERSGNHPLTIRLAHSFDTMQDLTYMETLCQYSDRWETVFFHHLYEYAFECLFTAEPSSYPKLRNLDCSSSDFNSDPSARRTLGPIPWAQLKRYHEYKCWWSPNSDYQWAVLKQLDNVVDLRVELSVPCVTPTVKMPQLRFAYIHSDIDEMDVKRILDSFEFPRIEGLSVKLLVTHPSDLLLPAQFKRLKILRLCGELVIPNTSLLLILTELTTLTDLAMEMCGDAPSAPAYRGIDTLYLFKLLTPGHGAHAILPLVPQLQALRLTEFNPHGGAADTLITMLRQRFGESDRVRFARLRRFELWMRPLSWLLYLPPPTRPAALGAALEALQSLRVTEGWDIRVDEEWAGDFWKEEMTSEFL</sequence>